<sequence>MGRFLIWAGLAAVVVVLLVPWGISAALSHGRVHPVDQTPPRDVTIVFGAQVLPSGEPSQYLRARLDLAADLYRAGRTKVILVSGDGQSPYYDEPTAMRRYLVKERGIPQQAIVRDEAGLHSYDTCVRARKVFGVNSATVISQDYHEPRIVTTCRMVGVDAHGVSDVSQVHDSVWRKGWLREFGSRAKMMWDVTTRRDPILGPPDDSVHTAVQRHG</sequence>
<dbReference type="PANTHER" id="PTHR30336">
    <property type="entry name" value="INNER MEMBRANE PROTEIN, PROBABLE PERMEASE"/>
    <property type="match status" value="1"/>
</dbReference>
<protein>
    <submittedName>
        <fullName evidence="2">Vancomycin high temperature exclusion protein</fullName>
    </submittedName>
</protein>
<reference evidence="2 3" key="1">
    <citation type="submission" date="2017-06" db="EMBL/GenBank/DDBJ databases">
        <authorList>
            <consortium name="Pathogen Informatics"/>
        </authorList>
    </citation>
    <scope>NUCLEOTIDE SEQUENCE [LARGE SCALE GENOMIC DNA]</scope>
    <source>
        <strain evidence="2 3">NCTC11865</strain>
    </source>
</reference>
<dbReference type="KEGG" id="cgrn:4412665_00617"/>
<dbReference type="GO" id="GO:0005886">
    <property type="term" value="C:plasma membrane"/>
    <property type="evidence" value="ECO:0007669"/>
    <property type="project" value="TreeGrafter"/>
</dbReference>
<dbReference type="Proteomes" id="UP000215332">
    <property type="component" value="Chromosome 1"/>
</dbReference>
<dbReference type="CDD" id="cd06259">
    <property type="entry name" value="YdcF-like"/>
    <property type="match status" value="1"/>
</dbReference>
<name>A0A239WB85_9ACTN</name>
<dbReference type="eggNOG" id="COG2949">
    <property type="taxonomic scope" value="Bacteria"/>
</dbReference>
<organism evidence="2 3">
    <name type="scientific">Cutibacterium granulosum</name>
    <dbReference type="NCBI Taxonomy" id="33011"/>
    <lineage>
        <taxon>Bacteria</taxon>
        <taxon>Bacillati</taxon>
        <taxon>Actinomycetota</taxon>
        <taxon>Actinomycetes</taxon>
        <taxon>Propionibacteriales</taxon>
        <taxon>Propionibacteriaceae</taxon>
        <taxon>Cutibacterium</taxon>
    </lineage>
</organism>
<dbReference type="AlphaFoldDB" id="A0A239WB85"/>
<dbReference type="InterPro" id="IPR003848">
    <property type="entry name" value="DUF218"/>
</dbReference>
<accession>A0A239WB85</accession>
<dbReference type="Pfam" id="PF02698">
    <property type="entry name" value="DUF218"/>
    <property type="match status" value="1"/>
</dbReference>
<dbReference type="PANTHER" id="PTHR30336:SF6">
    <property type="entry name" value="INTEGRAL MEMBRANE PROTEIN"/>
    <property type="match status" value="1"/>
</dbReference>
<evidence type="ECO:0000313" key="2">
    <source>
        <dbReference type="EMBL" id="SNV31469.1"/>
    </source>
</evidence>
<feature type="domain" description="DUF218" evidence="1">
    <location>
        <begin position="42"/>
        <end position="160"/>
    </location>
</feature>
<evidence type="ECO:0000259" key="1">
    <source>
        <dbReference type="Pfam" id="PF02698"/>
    </source>
</evidence>
<evidence type="ECO:0000313" key="3">
    <source>
        <dbReference type="Proteomes" id="UP000215332"/>
    </source>
</evidence>
<gene>
    <name evidence="2" type="ORF">SAMEA4412665_00617</name>
</gene>
<dbReference type="EMBL" id="LT906441">
    <property type="protein sequence ID" value="SNV31469.1"/>
    <property type="molecule type" value="Genomic_DNA"/>
</dbReference>
<dbReference type="InterPro" id="IPR051599">
    <property type="entry name" value="Cell_Envelope_Assoc"/>
</dbReference>
<proteinExistence type="predicted"/>